<proteinExistence type="predicted"/>
<reference evidence="4" key="3">
    <citation type="submission" date="2016-06" db="UniProtKB">
        <authorList>
            <consortium name="WormBaseParasite"/>
        </authorList>
    </citation>
    <scope>IDENTIFICATION</scope>
</reference>
<accession>A0A183BSX2</accession>
<evidence type="ECO:0000256" key="1">
    <source>
        <dbReference type="SAM" id="MobiDB-lite"/>
    </source>
</evidence>
<keyword evidence="3" id="KW-1185">Reference proteome</keyword>
<feature type="region of interest" description="Disordered" evidence="1">
    <location>
        <begin position="250"/>
        <end position="282"/>
    </location>
</feature>
<protein>
    <submittedName>
        <fullName evidence="4">ShKT domain-containing protein</fullName>
    </submittedName>
</protein>
<dbReference type="AlphaFoldDB" id="A0A183BSX2"/>
<feature type="signal peptide" evidence="2">
    <location>
        <begin position="1"/>
        <end position="29"/>
    </location>
</feature>
<keyword evidence="2" id="KW-0732">Signal</keyword>
<evidence type="ECO:0000256" key="2">
    <source>
        <dbReference type="SAM" id="SignalP"/>
    </source>
</evidence>
<reference evidence="3" key="2">
    <citation type="submission" date="2014-05" db="EMBL/GenBank/DDBJ databases">
        <title>The genome and life-stage specific transcriptomes of Globodera pallida elucidate key aspects of plant parasitism by a cyst nematode.</title>
        <authorList>
            <person name="Cotton J.A."/>
            <person name="Lilley C.J."/>
            <person name="Jones L.M."/>
            <person name="Kikuchi T."/>
            <person name="Reid A.J."/>
            <person name="Thorpe P."/>
            <person name="Tsai I.J."/>
            <person name="Beasley H."/>
            <person name="Blok V."/>
            <person name="Cock P.J.A."/>
            <person name="Van den Akker S.E."/>
            <person name="Holroyd N."/>
            <person name="Hunt M."/>
            <person name="Mantelin S."/>
            <person name="Naghra H."/>
            <person name="Pain A."/>
            <person name="Palomares-Rius J.E."/>
            <person name="Zarowiecki M."/>
            <person name="Berriman M."/>
            <person name="Jones J.T."/>
            <person name="Urwin P.E."/>
        </authorList>
    </citation>
    <scope>NUCLEOTIDE SEQUENCE [LARGE SCALE GENOMIC DNA]</scope>
    <source>
        <strain evidence="3">Lindley</strain>
    </source>
</reference>
<dbReference type="WBParaSite" id="GPLIN_000370800">
    <property type="protein sequence ID" value="GPLIN_000370800"/>
    <property type="gene ID" value="GPLIN_000370800"/>
</dbReference>
<reference evidence="3" key="1">
    <citation type="submission" date="2013-12" db="EMBL/GenBank/DDBJ databases">
        <authorList>
            <person name="Aslett M."/>
        </authorList>
    </citation>
    <scope>NUCLEOTIDE SEQUENCE [LARGE SCALE GENOMIC DNA]</scope>
    <source>
        <strain evidence="3">Lindley</strain>
    </source>
</reference>
<feature type="region of interest" description="Disordered" evidence="1">
    <location>
        <begin position="632"/>
        <end position="656"/>
    </location>
</feature>
<dbReference type="Proteomes" id="UP000050741">
    <property type="component" value="Unassembled WGS sequence"/>
</dbReference>
<sequence length="716" mass="76791">MDARLSLNVSFLVTICLLLLLLNMNEVHGKKRRHRPVQRAAKTSKSAAINVKNKNCEDEQGGTAKENKLLSPWTWKSDDSLAFDIAITLPPADGNSTRTSSSSSSNTTTQIATIASSSTTAATEQFLLNDVDGMAQQQPQREAAENGAGNLAALSATERESDNSTTIATTTTTKPSQTEGWAQNAEEPAELARTRLKPSLKFTGANASAMAPDVGTLPPGIEPSPPAFVSAEELLLNNKLIDDIDMTTTQSSSTLSNDSLTADIGPRPPANHGISGRNGSTDSTKYWRFTRLPYINNGTAFDELAPIVPFNSKAREEESLPDLELQPPHLGQADFFTLPDNGSSTEVSAGGDQTAEKAKCQRQLQEGDNKKAVANMAAVAADDHVQELYPSHSAETVPTLPSDTTVLPITPEGILAGDQSNKKLHEAPTTSSRVEEVATELLTTSLERNLISFDAAIGNKTLTGTDQNTFVDDRKGADKLFNPLNNSIEGKVIKPKEENCCKLLRFLKGKTGNGSEFASAIDGQDGGISEFFSGTDLGDQKITDAVVSNNKLGTKGREEAEEEANEEKLEGATVKAHWEVVQDASTTTGGGGGLEILKEELRERDFNRIQSHADSSERRTPTVPLNLANSIETATTSSSSSSSSSSSFPSSTTPPSRPIKKWTPYVFDCALEADERGESLCQEWAKGGLCEINRATRFLFCRKTCLCIGILDSANE</sequence>
<feature type="region of interest" description="Disordered" evidence="1">
    <location>
        <begin position="156"/>
        <end position="182"/>
    </location>
</feature>
<feature type="compositionally biased region" description="Polar residues" evidence="1">
    <location>
        <begin position="250"/>
        <end position="260"/>
    </location>
</feature>
<evidence type="ECO:0000313" key="3">
    <source>
        <dbReference type="Proteomes" id="UP000050741"/>
    </source>
</evidence>
<feature type="compositionally biased region" description="Low complexity" evidence="1">
    <location>
        <begin position="635"/>
        <end position="654"/>
    </location>
</feature>
<feature type="chain" id="PRO_5008146588" evidence="2">
    <location>
        <begin position="30"/>
        <end position="716"/>
    </location>
</feature>
<organism evidence="3 4">
    <name type="scientific">Globodera pallida</name>
    <name type="common">Potato cyst nematode worm</name>
    <name type="synonym">Heterodera pallida</name>
    <dbReference type="NCBI Taxonomy" id="36090"/>
    <lineage>
        <taxon>Eukaryota</taxon>
        <taxon>Metazoa</taxon>
        <taxon>Ecdysozoa</taxon>
        <taxon>Nematoda</taxon>
        <taxon>Chromadorea</taxon>
        <taxon>Rhabditida</taxon>
        <taxon>Tylenchina</taxon>
        <taxon>Tylenchomorpha</taxon>
        <taxon>Tylenchoidea</taxon>
        <taxon>Heteroderidae</taxon>
        <taxon>Heteroderinae</taxon>
        <taxon>Globodera</taxon>
    </lineage>
</organism>
<name>A0A183BSX2_GLOPA</name>
<evidence type="ECO:0000313" key="4">
    <source>
        <dbReference type="WBParaSite" id="GPLIN_000370800"/>
    </source>
</evidence>